<feature type="region of interest" description="Disordered" evidence="1">
    <location>
        <begin position="1"/>
        <end position="34"/>
    </location>
</feature>
<accession>A0A7I7NVJ4</accession>
<protein>
    <recommendedName>
        <fullName evidence="4">Integrase</fullName>
    </recommendedName>
</protein>
<dbReference type="AlphaFoldDB" id="A0A7I7NVJ4"/>
<dbReference type="KEGG" id="mseo:MSEO_11960"/>
<feature type="compositionally biased region" description="Basic and acidic residues" evidence="1">
    <location>
        <begin position="76"/>
        <end position="90"/>
    </location>
</feature>
<keyword evidence="3" id="KW-1185">Reference proteome</keyword>
<organism evidence="2 3">
    <name type="scientific">Mycobacterium seoulense</name>
    <dbReference type="NCBI Taxonomy" id="386911"/>
    <lineage>
        <taxon>Bacteria</taxon>
        <taxon>Bacillati</taxon>
        <taxon>Actinomycetota</taxon>
        <taxon>Actinomycetes</taxon>
        <taxon>Mycobacteriales</taxon>
        <taxon>Mycobacteriaceae</taxon>
        <taxon>Mycobacterium</taxon>
    </lineage>
</organism>
<feature type="region of interest" description="Disordered" evidence="1">
    <location>
        <begin position="76"/>
        <end position="106"/>
    </location>
</feature>
<dbReference type="Proteomes" id="UP000466632">
    <property type="component" value="Chromosome"/>
</dbReference>
<evidence type="ECO:0000313" key="3">
    <source>
        <dbReference type="Proteomes" id="UP000466632"/>
    </source>
</evidence>
<dbReference type="EMBL" id="AP022582">
    <property type="protein sequence ID" value="BBY00697.1"/>
    <property type="molecule type" value="Genomic_DNA"/>
</dbReference>
<sequence>MSGPTRADTRDKLKKARERIESGAPARDATMPVGAWPAHWRATTLGTSARKPATRELYSNLSRRHLEPDPFGAIRLDKLRPSDKPSDIEKLVLSMRAGPERGRRRS</sequence>
<proteinExistence type="predicted"/>
<evidence type="ECO:0008006" key="4">
    <source>
        <dbReference type="Google" id="ProtNLM"/>
    </source>
</evidence>
<gene>
    <name evidence="2" type="ORF">MSEO_11960</name>
</gene>
<evidence type="ECO:0000256" key="1">
    <source>
        <dbReference type="SAM" id="MobiDB-lite"/>
    </source>
</evidence>
<reference evidence="2 3" key="1">
    <citation type="journal article" date="2019" name="Emerg. Microbes Infect.">
        <title>Comprehensive subspecies identification of 175 nontuberculous mycobacteria species based on 7547 genomic profiles.</title>
        <authorList>
            <person name="Matsumoto Y."/>
            <person name="Kinjo T."/>
            <person name="Motooka D."/>
            <person name="Nabeya D."/>
            <person name="Jung N."/>
            <person name="Uechi K."/>
            <person name="Horii T."/>
            <person name="Iida T."/>
            <person name="Fujita J."/>
            <person name="Nakamura S."/>
        </authorList>
    </citation>
    <scope>NUCLEOTIDE SEQUENCE [LARGE SCALE GENOMIC DNA]</scope>
    <source>
        <strain evidence="2 3">JCM 16018</strain>
    </source>
</reference>
<name>A0A7I7NVJ4_9MYCO</name>
<evidence type="ECO:0000313" key="2">
    <source>
        <dbReference type="EMBL" id="BBY00697.1"/>
    </source>
</evidence>